<dbReference type="Proteomes" id="UP000759131">
    <property type="component" value="Unassembled WGS sequence"/>
</dbReference>
<evidence type="ECO:0000256" key="13">
    <source>
        <dbReference type="RuleBase" id="RU000312"/>
    </source>
</evidence>
<dbReference type="InterPro" id="IPR008266">
    <property type="entry name" value="Tyr_kinase_AS"/>
</dbReference>
<evidence type="ECO:0000259" key="16">
    <source>
        <dbReference type="PROSITE" id="PS50011"/>
    </source>
</evidence>
<dbReference type="InterPro" id="IPR001245">
    <property type="entry name" value="Ser-Thr/Tyr_kinase_cat_dom"/>
</dbReference>
<feature type="compositionally biased region" description="Low complexity" evidence="14">
    <location>
        <begin position="756"/>
        <end position="773"/>
    </location>
</feature>
<accession>A0A7R9PU91</accession>
<evidence type="ECO:0000256" key="10">
    <source>
        <dbReference type="ARBA" id="ARBA00051243"/>
    </source>
</evidence>
<comment type="similarity">
    <text evidence="13">Belongs to the protein kinase superfamily. Tyr protein kinase family. Insulin receptor subfamily.</text>
</comment>
<dbReference type="GO" id="GO:0005524">
    <property type="term" value="F:ATP binding"/>
    <property type="evidence" value="ECO:0007669"/>
    <property type="project" value="UniProtKB-UniRule"/>
</dbReference>
<name>A0A7R9PU91_9ACAR</name>
<dbReference type="InterPro" id="IPR036790">
    <property type="entry name" value="Frizzled_dom_sf"/>
</dbReference>
<reference evidence="19" key="1">
    <citation type="submission" date="2020-11" db="EMBL/GenBank/DDBJ databases">
        <authorList>
            <person name="Tran Van P."/>
        </authorList>
    </citation>
    <scope>NUCLEOTIDE SEQUENCE</scope>
</reference>
<keyword evidence="20" id="KW-1185">Reference proteome</keyword>
<dbReference type="InterPro" id="IPR020067">
    <property type="entry name" value="Frizzled_dom"/>
</dbReference>
<feature type="domain" description="Protein kinase" evidence="16">
    <location>
        <begin position="364"/>
        <end position="634"/>
    </location>
</feature>
<dbReference type="InterPro" id="IPR000001">
    <property type="entry name" value="Kringle"/>
</dbReference>
<dbReference type="SMART" id="SM00219">
    <property type="entry name" value="TyrKc"/>
    <property type="match status" value="1"/>
</dbReference>
<dbReference type="InterPro" id="IPR017441">
    <property type="entry name" value="Protein_kinase_ATP_BS"/>
</dbReference>
<dbReference type="InterPro" id="IPR000719">
    <property type="entry name" value="Prot_kinase_dom"/>
</dbReference>
<evidence type="ECO:0000256" key="9">
    <source>
        <dbReference type="ARBA" id="ARBA00023157"/>
    </source>
</evidence>
<dbReference type="EMBL" id="OC854960">
    <property type="protein sequence ID" value="CAD7620858.1"/>
    <property type="molecule type" value="Genomic_DNA"/>
</dbReference>
<dbReference type="PANTHER" id="PTHR24416">
    <property type="entry name" value="TYROSINE-PROTEIN KINASE RECEPTOR"/>
    <property type="match status" value="1"/>
</dbReference>
<dbReference type="OrthoDB" id="10005095at2759"/>
<dbReference type="CDD" id="cd00108">
    <property type="entry name" value="KR"/>
    <property type="match status" value="1"/>
</dbReference>
<evidence type="ECO:0000259" key="18">
    <source>
        <dbReference type="PROSITE" id="PS50070"/>
    </source>
</evidence>
<evidence type="ECO:0000256" key="5">
    <source>
        <dbReference type="ARBA" id="ARBA00022741"/>
    </source>
</evidence>
<dbReference type="EMBL" id="CAJPIZ010000385">
    <property type="protein sequence ID" value="CAG2101288.1"/>
    <property type="molecule type" value="Genomic_DNA"/>
</dbReference>
<evidence type="ECO:0000256" key="12">
    <source>
        <dbReference type="PROSITE-ProRule" id="PRU10141"/>
    </source>
</evidence>
<dbReference type="Gene3D" id="3.30.200.20">
    <property type="entry name" value="Phosphorylase Kinase, domain 1"/>
    <property type="match status" value="1"/>
</dbReference>
<evidence type="ECO:0000256" key="8">
    <source>
        <dbReference type="ARBA" id="ARBA00023137"/>
    </source>
</evidence>
<dbReference type="GO" id="GO:0017147">
    <property type="term" value="F:Wnt-protein binding"/>
    <property type="evidence" value="ECO:0007669"/>
    <property type="project" value="TreeGrafter"/>
</dbReference>
<dbReference type="InterPro" id="IPR038178">
    <property type="entry name" value="Kringle_sf"/>
</dbReference>
<comment type="catalytic activity">
    <reaction evidence="10 13">
        <text>L-tyrosyl-[protein] + ATP = O-phospho-L-tyrosyl-[protein] + ADP + H(+)</text>
        <dbReference type="Rhea" id="RHEA:10596"/>
        <dbReference type="Rhea" id="RHEA-COMP:10136"/>
        <dbReference type="Rhea" id="RHEA-COMP:20101"/>
        <dbReference type="ChEBI" id="CHEBI:15378"/>
        <dbReference type="ChEBI" id="CHEBI:30616"/>
        <dbReference type="ChEBI" id="CHEBI:46858"/>
        <dbReference type="ChEBI" id="CHEBI:61978"/>
        <dbReference type="ChEBI" id="CHEBI:456216"/>
        <dbReference type="EC" id="2.7.10.1"/>
    </reaction>
</comment>
<dbReference type="Pfam" id="PF07714">
    <property type="entry name" value="PK_Tyr_Ser-Thr"/>
    <property type="match status" value="1"/>
</dbReference>
<dbReference type="PROSITE" id="PS50070">
    <property type="entry name" value="KRINGLE_2"/>
    <property type="match status" value="1"/>
</dbReference>
<keyword evidence="13 15" id="KW-0812">Transmembrane</keyword>
<keyword evidence="6" id="KW-0418">Kinase</keyword>
<dbReference type="SUPFAM" id="SSF56112">
    <property type="entry name" value="Protein kinase-like (PK-like)"/>
    <property type="match status" value="1"/>
</dbReference>
<feature type="binding site" evidence="12">
    <location>
        <position position="396"/>
    </location>
    <ligand>
        <name>ATP</name>
        <dbReference type="ChEBI" id="CHEBI:30616"/>
    </ligand>
</feature>
<feature type="domain" description="Kringle" evidence="18">
    <location>
        <begin position="193"/>
        <end position="268"/>
    </location>
</feature>
<dbReference type="GO" id="GO:0043235">
    <property type="term" value="C:receptor complex"/>
    <property type="evidence" value="ECO:0007669"/>
    <property type="project" value="TreeGrafter"/>
</dbReference>
<evidence type="ECO:0000256" key="7">
    <source>
        <dbReference type="ARBA" id="ARBA00022840"/>
    </source>
</evidence>
<dbReference type="CDD" id="cd05048">
    <property type="entry name" value="PTKc_Ror"/>
    <property type="match status" value="1"/>
</dbReference>
<proteinExistence type="inferred from homology"/>
<evidence type="ECO:0000256" key="15">
    <source>
        <dbReference type="SAM" id="Phobius"/>
    </source>
</evidence>
<evidence type="ECO:0000256" key="2">
    <source>
        <dbReference type="ARBA" id="ARBA00022553"/>
    </source>
</evidence>
<dbReference type="PROSITE" id="PS50038">
    <property type="entry name" value="FZ"/>
    <property type="match status" value="1"/>
</dbReference>
<protein>
    <recommendedName>
        <fullName evidence="13">Tyrosine-protein kinase receptor</fullName>
        <ecNumber evidence="13">2.7.10.1</ecNumber>
    </recommendedName>
</protein>
<dbReference type="Gene3D" id="2.40.20.10">
    <property type="entry name" value="Plasminogen Kringle 4"/>
    <property type="match status" value="1"/>
</dbReference>
<evidence type="ECO:0000256" key="1">
    <source>
        <dbReference type="ARBA" id="ARBA00004479"/>
    </source>
</evidence>
<evidence type="ECO:0000259" key="17">
    <source>
        <dbReference type="PROSITE" id="PS50038"/>
    </source>
</evidence>
<comment type="caution">
    <text evidence="11">Lacks conserved residue(s) required for the propagation of feature annotation.</text>
</comment>
<dbReference type="EC" id="2.7.10.1" evidence="13"/>
<dbReference type="Pfam" id="PF00051">
    <property type="entry name" value="Kringle"/>
    <property type="match status" value="1"/>
</dbReference>
<dbReference type="InterPro" id="IPR020635">
    <property type="entry name" value="Tyr_kinase_cat_dom"/>
</dbReference>
<dbReference type="SUPFAM" id="SSF57440">
    <property type="entry name" value="Kringle-like"/>
    <property type="match status" value="1"/>
</dbReference>
<dbReference type="SMART" id="SM00130">
    <property type="entry name" value="KR"/>
    <property type="match status" value="1"/>
</dbReference>
<dbReference type="FunFam" id="1.10.510.10:FF:000116">
    <property type="entry name" value="inactive tyrosine-protein kinase transmembrane receptor ROR1"/>
    <property type="match status" value="1"/>
</dbReference>
<evidence type="ECO:0000256" key="4">
    <source>
        <dbReference type="ARBA" id="ARBA00022679"/>
    </source>
</evidence>
<evidence type="ECO:0000313" key="20">
    <source>
        <dbReference type="Proteomes" id="UP000759131"/>
    </source>
</evidence>
<keyword evidence="15" id="KW-0472">Membrane</keyword>
<evidence type="ECO:0000256" key="11">
    <source>
        <dbReference type="PROSITE-ProRule" id="PRU00121"/>
    </source>
</evidence>
<dbReference type="GO" id="GO:0004714">
    <property type="term" value="F:transmembrane receptor protein tyrosine kinase activity"/>
    <property type="evidence" value="ECO:0007669"/>
    <property type="project" value="UniProtKB-EC"/>
</dbReference>
<feature type="region of interest" description="Disordered" evidence="14">
    <location>
        <begin position="755"/>
        <end position="787"/>
    </location>
</feature>
<feature type="compositionally biased region" description="Polar residues" evidence="14">
    <location>
        <begin position="670"/>
        <end position="685"/>
    </location>
</feature>
<keyword evidence="8" id="KW-0829">Tyrosine-protein kinase</keyword>
<keyword evidence="5 12" id="KW-0547">Nucleotide-binding</keyword>
<dbReference type="FunFam" id="3.30.200.20:FF:000139">
    <property type="entry name" value="inactive tyrosine-protein kinase transmembrane receptor ROR1"/>
    <property type="match status" value="1"/>
</dbReference>
<organism evidence="19">
    <name type="scientific">Medioppia subpectinata</name>
    <dbReference type="NCBI Taxonomy" id="1979941"/>
    <lineage>
        <taxon>Eukaryota</taxon>
        <taxon>Metazoa</taxon>
        <taxon>Ecdysozoa</taxon>
        <taxon>Arthropoda</taxon>
        <taxon>Chelicerata</taxon>
        <taxon>Arachnida</taxon>
        <taxon>Acari</taxon>
        <taxon>Acariformes</taxon>
        <taxon>Sarcoptiformes</taxon>
        <taxon>Oribatida</taxon>
        <taxon>Brachypylina</taxon>
        <taxon>Oppioidea</taxon>
        <taxon>Oppiidae</taxon>
        <taxon>Medioppia</taxon>
    </lineage>
</organism>
<keyword evidence="2 13" id="KW-0597">Phosphoprotein</keyword>
<dbReference type="PRINTS" id="PR00109">
    <property type="entry name" value="TYRKINASE"/>
</dbReference>
<keyword evidence="15" id="KW-1133">Transmembrane helix</keyword>
<sequence length="787" mass="88940">KSSSNETDITIVVEDDDLRPDYDLRSLIHAKNISLPSVSDEKPMDSGDGFCQVYRGVTCSQFIQNRTIYVRSMTSQGFMEEKLAKAFTVIATSHDVSLQCHRYAISSLCFFAFPLCDENMAEPTPRQVCRDECEVLESNICRIEYTIAKKHPLIGQKHILPACEELPPIGSKESENCVRLGIPNTVQVSHDHTCFTEIGEGYRGTASRTVSGLQCGYWSHQIFLRTADYPELTGGHNYCRNPGNMEAKPWCFVQDSELRKEYCDIPECFDQYFMWYYIAPTAGALALFLLLLCICCIRRRNRNKPSSPVVSLNGTKTARSLASPAFSTNSSRRGRGNNILEMNALLPHSRQPTNRLTEYSMSSIRFVQELGEGAFGKVYRGELVMTAGAIIPIAVKTLKENATTKTQQDFRREAELMSDLQHPNIVCLLGVCIREEPMSMLFEYMSKGDLHEYLICHSPRSDVTNTNDDGSQHILEIQDFLHIATQIAAGMEYLSGHHFVHRDLAARNCLVGEHLTVKISDFGLSRDIYSSDYYRVQSKSLLPVRWMPPESCLYGKFTTESDCWSFGVVLWEIFSYGLQPYYGFTNTDVIDMIRSRQLLACPEDCPPHIYSLMIECWHEIPNKRPSFHELHTRLRSWQAVHQRTMTLHSTNSSHNSGHSTHSGAKHGNGFINNRTNNSAQPNNHFHSYHPLSTPVPIPTPPLSHLTNHNTHHHQIHHFNSPAVNPNLRNGFANPGPPMHNHNSHVNSVFHYHEANNFHNSSSSSSRPNTPNNRKMPIGGNANSAIHS</sequence>
<dbReference type="Gene3D" id="1.10.510.10">
    <property type="entry name" value="Transferase(Phosphotransferase) domain 1"/>
    <property type="match status" value="1"/>
</dbReference>
<dbReference type="CDD" id="cd07459">
    <property type="entry name" value="CRD_TK_ROR_like"/>
    <property type="match status" value="1"/>
</dbReference>
<gene>
    <name evidence="19" type="ORF">OSB1V03_LOCUS1338</name>
</gene>
<dbReference type="AlphaFoldDB" id="A0A7R9PU91"/>
<dbReference type="PRINTS" id="PR00018">
    <property type="entry name" value="KRINGLE"/>
</dbReference>
<dbReference type="PANTHER" id="PTHR24416:SF611">
    <property type="entry name" value="TYROSINE-PROTEIN KINASE TRANSMEMBRANE RECEPTOR ROR"/>
    <property type="match status" value="1"/>
</dbReference>
<dbReference type="Pfam" id="PF01392">
    <property type="entry name" value="Fz"/>
    <property type="match status" value="1"/>
</dbReference>
<evidence type="ECO:0000313" key="19">
    <source>
        <dbReference type="EMBL" id="CAD7620858.1"/>
    </source>
</evidence>
<dbReference type="GO" id="GO:0007169">
    <property type="term" value="P:cell surface receptor protein tyrosine kinase signaling pathway"/>
    <property type="evidence" value="ECO:0007669"/>
    <property type="project" value="InterPro"/>
</dbReference>
<feature type="compositionally biased region" description="Low complexity" evidence="14">
    <location>
        <begin position="648"/>
        <end position="662"/>
    </location>
</feature>
<dbReference type="PROSITE" id="PS50011">
    <property type="entry name" value="PROTEIN_KINASE_DOM"/>
    <property type="match status" value="1"/>
</dbReference>
<keyword evidence="7 12" id="KW-0067">ATP-binding</keyword>
<dbReference type="PROSITE" id="PS00021">
    <property type="entry name" value="KRINGLE_1"/>
    <property type="match status" value="1"/>
</dbReference>
<feature type="region of interest" description="Disordered" evidence="14">
    <location>
        <begin position="648"/>
        <end position="691"/>
    </location>
</feature>
<dbReference type="InterPro" id="IPR050122">
    <property type="entry name" value="RTK"/>
</dbReference>
<dbReference type="InterPro" id="IPR013806">
    <property type="entry name" value="Kringle-like"/>
</dbReference>
<dbReference type="InterPro" id="IPR011009">
    <property type="entry name" value="Kinase-like_dom_sf"/>
</dbReference>
<dbReference type="PROSITE" id="PS00109">
    <property type="entry name" value="PROTEIN_KINASE_TYR"/>
    <property type="match status" value="1"/>
</dbReference>
<dbReference type="InterPro" id="IPR018056">
    <property type="entry name" value="Kringle_CS"/>
</dbReference>
<keyword evidence="13" id="KW-0675">Receptor</keyword>
<dbReference type="InterPro" id="IPR041775">
    <property type="entry name" value="Ror-like_CRD"/>
</dbReference>
<evidence type="ECO:0000256" key="14">
    <source>
        <dbReference type="SAM" id="MobiDB-lite"/>
    </source>
</evidence>
<comment type="subcellular location">
    <subcellularLocation>
        <location evidence="1">Membrane</location>
        <topology evidence="1">Single-pass type I membrane protein</topology>
    </subcellularLocation>
</comment>
<feature type="transmembrane region" description="Helical" evidence="15">
    <location>
        <begin position="274"/>
        <end position="297"/>
    </location>
</feature>
<dbReference type="PROSITE" id="PS00107">
    <property type="entry name" value="PROTEIN_KINASE_ATP"/>
    <property type="match status" value="1"/>
</dbReference>
<dbReference type="InterPro" id="IPR002011">
    <property type="entry name" value="Tyr_kinase_rcpt_2_CS"/>
</dbReference>
<evidence type="ECO:0000256" key="6">
    <source>
        <dbReference type="ARBA" id="ARBA00022777"/>
    </source>
</evidence>
<keyword evidence="3 11" id="KW-0420">Kringle</keyword>
<dbReference type="GO" id="GO:0005886">
    <property type="term" value="C:plasma membrane"/>
    <property type="evidence" value="ECO:0007669"/>
    <property type="project" value="TreeGrafter"/>
</dbReference>
<feature type="domain" description="FZ" evidence="17">
    <location>
        <begin position="46"/>
        <end position="180"/>
    </location>
</feature>
<dbReference type="PROSITE" id="PS00239">
    <property type="entry name" value="RECEPTOR_TYR_KIN_II"/>
    <property type="match status" value="1"/>
</dbReference>
<keyword evidence="4" id="KW-0808">Transferase</keyword>
<evidence type="ECO:0000256" key="3">
    <source>
        <dbReference type="ARBA" id="ARBA00022572"/>
    </source>
</evidence>
<dbReference type="Gene3D" id="1.10.2000.10">
    <property type="entry name" value="Frizzled cysteine-rich domain"/>
    <property type="match status" value="1"/>
</dbReference>
<feature type="non-terminal residue" evidence="19">
    <location>
        <position position="1"/>
    </location>
</feature>
<keyword evidence="9" id="KW-1015">Disulfide bond</keyword>